<feature type="transmembrane region" description="Helical" evidence="1">
    <location>
        <begin position="134"/>
        <end position="153"/>
    </location>
</feature>
<feature type="non-terminal residue" evidence="2">
    <location>
        <position position="1"/>
    </location>
</feature>
<reference evidence="2" key="1">
    <citation type="submission" date="2023-10" db="EMBL/GenBank/DDBJ databases">
        <authorList>
            <person name="Chen Y."/>
            <person name="Shah S."/>
            <person name="Dougan E. K."/>
            <person name="Thang M."/>
            <person name="Chan C."/>
        </authorList>
    </citation>
    <scope>NUCLEOTIDE SEQUENCE [LARGE SCALE GENOMIC DNA]</scope>
</reference>
<evidence type="ECO:0000313" key="3">
    <source>
        <dbReference type="Proteomes" id="UP001189429"/>
    </source>
</evidence>
<evidence type="ECO:0000313" key="2">
    <source>
        <dbReference type="EMBL" id="CAK0875213.1"/>
    </source>
</evidence>
<keyword evidence="1" id="KW-0472">Membrane</keyword>
<sequence length="181" mass="19598">ARLQLVWRTMMQNGVDSSGMPTDLCSVLLVREAAGSALPKPWAASGSLAREASMGREGSVARAIRPIKACQKKAREKANSLLGLPMTKLSDSNLDASGLAENKSDGKGCHCRWLRGLSELSKAGRRTWKTNKWYLLRGFLLLVLGLVVIVLRLDMDRPSTLPRLMAQEPDADLLGRAGAGT</sequence>
<name>A0ABN9VSC4_9DINO</name>
<comment type="caution">
    <text evidence="2">The sequence shown here is derived from an EMBL/GenBank/DDBJ whole genome shotgun (WGS) entry which is preliminary data.</text>
</comment>
<evidence type="ECO:0000256" key="1">
    <source>
        <dbReference type="SAM" id="Phobius"/>
    </source>
</evidence>
<dbReference type="EMBL" id="CAUYUJ010017488">
    <property type="protein sequence ID" value="CAK0875213.1"/>
    <property type="molecule type" value="Genomic_DNA"/>
</dbReference>
<protein>
    <submittedName>
        <fullName evidence="2">Uncharacterized protein</fullName>
    </submittedName>
</protein>
<accession>A0ABN9VSC4</accession>
<dbReference type="Proteomes" id="UP001189429">
    <property type="component" value="Unassembled WGS sequence"/>
</dbReference>
<keyword evidence="1" id="KW-0812">Transmembrane</keyword>
<keyword evidence="3" id="KW-1185">Reference proteome</keyword>
<keyword evidence="1" id="KW-1133">Transmembrane helix</keyword>
<organism evidence="2 3">
    <name type="scientific">Prorocentrum cordatum</name>
    <dbReference type="NCBI Taxonomy" id="2364126"/>
    <lineage>
        <taxon>Eukaryota</taxon>
        <taxon>Sar</taxon>
        <taxon>Alveolata</taxon>
        <taxon>Dinophyceae</taxon>
        <taxon>Prorocentrales</taxon>
        <taxon>Prorocentraceae</taxon>
        <taxon>Prorocentrum</taxon>
    </lineage>
</organism>
<proteinExistence type="predicted"/>
<gene>
    <name evidence="2" type="ORF">PCOR1329_LOCUS59925</name>
</gene>